<dbReference type="RefSeq" id="WP_027447197.1">
    <property type="nucleotide sequence ID" value="NZ_AULJ01000050.1"/>
</dbReference>
<dbReference type="EMBL" id="AVPF01000039">
    <property type="protein sequence ID" value="KGX85542.1"/>
    <property type="molecule type" value="Genomic_DNA"/>
</dbReference>
<dbReference type="SUPFAM" id="SSF141371">
    <property type="entry name" value="PilZ domain-like"/>
    <property type="match status" value="1"/>
</dbReference>
<dbReference type="InterPro" id="IPR009875">
    <property type="entry name" value="PilZ_domain"/>
</dbReference>
<organism evidence="2 3">
    <name type="scientific">Pontibacillus marinus BH030004 = DSM 16465</name>
    <dbReference type="NCBI Taxonomy" id="1385511"/>
    <lineage>
        <taxon>Bacteria</taxon>
        <taxon>Bacillati</taxon>
        <taxon>Bacillota</taxon>
        <taxon>Bacilli</taxon>
        <taxon>Bacillales</taxon>
        <taxon>Bacillaceae</taxon>
        <taxon>Pontibacillus</taxon>
    </lineage>
</organism>
<gene>
    <name evidence="2" type="ORF">N783_14440</name>
</gene>
<reference evidence="2 3" key="1">
    <citation type="submission" date="2013-08" db="EMBL/GenBank/DDBJ databases">
        <authorList>
            <person name="Huang J."/>
            <person name="Wang G."/>
        </authorList>
    </citation>
    <scope>NUCLEOTIDE SEQUENCE [LARGE SCALE GENOMIC DNA]</scope>
    <source>
        <strain evidence="2 3">BH030004</strain>
    </source>
</reference>
<dbReference type="AlphaFoldDB" id="A0A0A5HPL7"/>
<name>A0A0A5HPL7_9BACI</name>
<evidence type="ECO:0000313" key="3">
    <source>
        <dbReference type="Proteomes" id="UP000030403"/>
    </source>
</evidence>
<dbReference type="GO" id="GO:0035438">
    <property type="term" value="F:cyclic-di-GMP binding"/>
    <property type="evidence" value="ECO:0007669"/>
    <property type="project" value="InterPro"/>
</dbReference>
<keyword evidence="3" id="KW-1185">Reference proteome</keyword>
<dbReference type="Gene3D" id="2.40.10.220">
    <property type="entry name" value="predicted glycosyltransferase like domains"/>
    <property type="match status" value="1"/>
</dbReference>
<dbReference type="Proteomes" id="UP000030403">
    <property type="component" value="Unassembled WGS sequence"/>
</dbReference>
<protein>
    <recommendedName>
        <fullName evidence="1">PilZ domain-containing protein</fullName>
    </recommendedName>
</protein>
<sequence>MEYLKMRKGQQLVIGQVLDIQGEMMEIIVHDRTKLHVGSLWTCTYEHIEFKSKVLKKDGFHIYLYLPLFLDKFPDNRRKLPRLSCSFSAFLYQVRGGVYSFAGTATVIDINVKGFGFLSSEKLENESIYDIHIKDEKLEVQASIKIKNIADSEKENRYGCEILTINDNHLLSIREYMLSQQIFSPRK</sequence>
<accession>A0A0A5HPL7</accession>
<comment type="caution">
    <text evidence="2">The sequence shown here is derived from an EMBL/GenBank/DDBJ whole genome shotgun (WGS) entry which is preliminary data.</text>
</comment>
<dbReference type="STRING" id="1385511.GCA_000425225_03632"/>
<evidence type="ECO:0000259" key="1">
    <source>
        <dbReference type="Pfam" id="PF07238"/>
    </source>
</evidence>
<feature type="domain" description="PilZ" evidence="1">
    <location>
        <begin position="76"/>
        <end position="177"/>
    </location>
</feature>
<proteinExistence type="predicted"/>
<evidence type="ECO:0000313" key="2">
    <source>
        <dbReference type="EMBL" id="KGX85542.1"/>
    </source>
</evidence>
<dbReference type="Pfam" id="PF07238">
    <property type="entry name" value="PilZ"/>
    <property type="match status" value="1"/>
</dbReference>